<protein>
    <submittedName>
        <fullName evidence="1">Uncharacterized protein</fullName>
    </submittedName>
</protein>
<sequence length="61" mass="6951">MAPQYQKVKVIHNKKYKPSGIKSYVWLMDKYRFNPTKEGPYTIGNIIQAQGKHGARLGGKS</sequence>
<name>A0ACC3CYY1_9PEZI</name>
<dbReference type="EMBL" id="JAWDJW010009457">
    <property type="protein sequence ID" value="KAK3059388.1"/>
    <property type="molecule type" value="Genomic_DNA"/>
</dbReference>
<gene>
    <name evidence="1" type="ORF">LTS18_010987</name>
</gene>
<proteinExistence type="predicted"/>
<accession>A0ACC3CYY1</accession>
<evidence type="ECO:0000313" key="1">
    <source>
        <dbReference type="EMBL" id="KAK3059388.1"/>
    </source>
</evidence>
<organism evidence="1 2">
    <name type="scientific">Coniosporium uncinatum</name>
    <dbReference type="NCBI Taxonomy" id="93489"/>
    <lineage>
        <taxon>Eukaryota</taxon>
        <taxon>Fungi</taxon>
        <taxon>Dikarya</taxon>
        <taxon>Ascomycota</taxon>
        <taxon>Pezizomycotina</taxon>
        <taxon>Dothideomycetes</taxon>
        <taxon>Dothideomycetes incertae sedis</taxon>
        <taxon>Coniosporium</taxon>
    </lineage>
</organism>
<dbReference type="Proteomes" id="UP001186974">
    <property type="component" value="Unassembled WGS sequence"/>
</dbReference>
<comment type="caution">
    <text evidence="1">The sequence shown here is derived from an EMBL/GenBank/DDBJ whole genome shotgun (WGS) entry which is preliminary data.</text>
</comment>
<reference evidence="1" key="1">
    <citation type="submission" date="2024-09" db="EMBL/GenBank/DDBJ databases">
        <title>Black Yeasts Isolated from many extreme environments.</title>
        <authorList>
            <person name="Coleine C."/>
            <person name="Stajich J.E."/>
            <person name="Selbmann L."/>
        </authorList>
    </citation>
    <scope>NUCLEOTIDE SEQUENCE</scope>
    <source>
        <strain evidence="1">CCFEE 5737</strain>
    </source>
</reference>
<feature type="non-terminal residue" evidence="1">
    <location>
        <position position="61"/>
    </location>
</feature>
<evidence type="ECO:0000313" key="2">
    <source>
        <dbReference type="Proteomes" id="UP001186974"/>
    </source>
</evidence>
<keyword evidence="2" id="KW-1185">Reference proteome</keyword>